<proteinExistence type="predicted"/>
<evidence type="ECO:0000313" key="5">
    <source>
        <dbReference type="EMBL" id="KXG74504.1"/>
    </source>
</evidence>
<dbReference type="PANTHER" id="PTHR43309">
    <property type="entry name" value="5-OXOPROLINASE SUBUNIT C"/>
    <property type="match status" value="1"/>
</dbReference>
<keyword evidence="1" id="KW-0547">Nucleotide-binding</keyword>
<evidence type="ECO:0000256" key="2">
    <source>
        <dbReference type="ARBA" id="ARBA00022801"/>
    </source>
</evidence>
<dbReference type="AlphaFoldDB" id="A0A140L1S9"/>
<keyword evidence="6" id="KW-1185">Reference proteome</keyword>
<dbReference type="SMART" id="SM00797">
    <property type="entry name" value="AHS2"/>
    <property type="match status" value="1"/>
</dbReference>
<name>A0A140L1S9_9FIRM</name>
<dbReference type="Pfam" id="PF02626">
    <property type="entry name" value="CT_A_B"/>
    <property type="match status" value="1"/>
</dbReference>
<reference evidence="5 6" key="1">
    <citation type="submission" date="2015-12" db="EMBL/GenBank/DDBJ databases">
        <title>Draft genome sequnece of Fervidicola ferrireducens strain Y170.</title>
        <authorList>
            <person name="Patel B.K."/>
        </authorList>
    </citation>
    <scope>NUCLEOTIDE SEQUENCE [LARGE SCALE GENOMIC DNA]</scope>
    <source>
        <strain evidence="5 6">Y170</strain>
    </source>
</reference>
<dbReference type="InterPro" id="IPR029000">
    <property type="entry name" value="Cyclophilin-like_dom_sf"/>
</dbReference>
<comment type="caution">
    <text evidence="5">The sequence shown here is derived from an EMBL/GenBank/DDBJ whole genome shotgun (WGS) entry which is preliminary data.</text>
</comment>
<dbReference type="GO" id="GO:0016787">
    <property type="term" value="F:hydrolase activity"/>
    <property type="evidence" value="ECO:0007669"/>
    <property type="project" value="UniProtKB-KW"/>
</dbReference>
<dbReference type="InterPro" id="IPR052708">
    <property type="entry name" value="PxpC"/>
</dbReference>
<keyword evidence="3" id="KW-0067">ATP-binding</keyword>
<dbReference type="GO" id="GO:0005524">
    <property type="term" value="F:ATP binding"/>
    <property type="evidence" value="ECO:0007669"/>
    <property type="project" value="UniProtKB-KW"/>
</dbReference>
<dbReference type="STRING" id="520764.AN618_22660"/>
<dbReference type="NCBIfam" id="TIGR00724">
    <property type="entry name" value="urea_amlyse_rel"/>
    <property type="match status" value="1"/>
</dbReference>
<dbReference type="OrthoDB" id="9782422at2"/>
<evidence type="ECO:0000256" key="3">
    <source>
        <dbReference type="ARBA" id="ARBA00022840"/>
    </source>
</evidence>
<evidence type="ECO:0000256" key="1">
    <source>
        <dbReference type="ARBA" id="ARBA00022741"/>
    </source>
</evidence>
<dbReference type="Proteomes" id="UP000070427">
    <property type="component" value="Unassembled WGS sequence"/>
</dbReference>
<dbReference type="Gene3D" id="2.40.100.10">
    <property type="entry name" value="Cyclophilin-like"/>
    <property type="match status" value="1"/>
</dbReference>
<dbReference type="PATRIC" id="fig|520764.3.peg.2437"/>
<evidence type="ECO:0000259" key="4">
    <source>
        <dbReference type="SMART" id="SM00797"/>
    </source>
</evidence>
<protein>
    <submittedName>
        <fullName evidence="5">KipI antagonist</fullName>
    </submittedName>
</protein>
<evidence type="ECO:0000313" key="6">
    <source>
        <dbReference type="Proteomes" id="UP000070427"/>
    </source>
</evidence>
<dbReference type="FunCoup" id="A0A140L1S9">
    <property type="interactions" value="18"/>
</dbReference>
<gene>
    <name evidence="5" type="primary">kipA</name>
    <name evidence="5" type="ORF">AN618_22660</name>
</gene>
<sequence>MATFRVLQPGLLTTIQDLGRYGYESQGVPTSGAMDEFAFRVANILLGNEENAPALEITVLGPTLEVLEDVAVAVTGAQLPVEVNGKKRMVWTSFPLKKGDVLSIGAVSSGCRAYLAVNGGFKADVVMGSASAYTRGKLGGLEGRPLKKEDLLFRELEKKPTKFYRVDERYVPTYENVAEIRVILGPQDDYFDEDNIKLFLNSTYTITKDSDRMGYRLEGPQIRAKEKHDIITDGIVPGAIQIPANGNPIIMLKDAQTTGGYAKIATCIWSDLPKLAQLKPGDRIRFKAISVEEAQKVVGDLEKSIEQIKATLKIVNYFDITVNGKHYDVVLENIN</sequence>
<feature type="domain" description="Carboxyltransferase" evidence="4">
    <location>
        <begin position="25"/>
        <end position="304"/>
    </location>
</feature>
<dbReference type="SUPFAM" id="SSF50891">
    <property type="entry name" value="Cyclophilin-like"/>
    <property type="match status" value="1"/>
</dbReference>
<keyword evidence="2" id="KW-0378">Hydrolase</keyword>
<dbReference type="InterPro" id="IPR003778">
    <property type="entry name" value="CT_A_B"/>
</dbReference>
<dbReference type="RefSeq" id="WP_066355177.1">
    <property type="nucleotide sequence ID" value="NZ_LOED01000046.1"/>
</dbReference>
<accession>A0A140L1S9</accession>
<dbReference type="PANTHER" id="PTHR43309:SF5">
    <property type="entry name" value="5-OXOPROLINASE SUBUNIT C"/>
    <property type="match status" value="1"/>
</dbReference>
<organism evidence="5 6">
    <name type="scientific">Fervidicola ferrireducens</name>
    <dbReference type="NCBI Taxonomy" id="520764"/>
    <lineage>
        <taxon>Bacteria</taxon>
        <taxon>Bacillati</taxon>
        <taxon>Bacillota</taxon>
        <taxon>Clostridia</taxon>
        <taxon>Thermosediminibacterales</taxon>
        <taxon>Thermosediminibacteraceae</taxon>
        <taxon>Fervidicola</taxon>
    </lineage>
</organism>
<dbReference type="EMBL" id="LOED01000046">
    <property type="protein sequence ID" value="KXG74504.1"/>
    <property type="molecule type" value="Genomic_DNA"/>
</dbReference>
<dbReference type="InParanoid" id="A0A140L1S9"/>